<evidence type="ECO:0000256" key="5">
    <source>
        <dbReference type="ARBA" id="ARBA00038359"/>
    </source>
</evidence>
<comment type="similarity">
    <text evidence="5">Belongs to the SAT4 family.</text>
</comment>
<dbReference type="GO" id="GO:0016020">
    <property type="term" value="C:membrane"/>
    <property type="evidence" value="ECO:0007669"/>
    <property type="project" value="UniProtKB-SubCell"/>
</dbReference>
<organism evidence="9 10">
    <name type="scientific">Emericellopsis atlantica</name>
    <dbReference type="NCBI Taxonomy" id="2614577"/>
    <lineage>
        <taxon>Eukaryota</taxon>
        <taxon>Fungi</taxon>
        <taxon>Dikarya</taxon>
        <taxon>Ascomycota</taxon>
        <taxon>Pezizomycotina</taxon>
        <taxon>Sordariomycetes</taxon>
        <taxon>Hypocreomycetidae</taxon>
        <taxon>Hypocreales</taxon>
        <taxon>Bionectriaceae</taxon>
        <taxon>Emericellopsis</taxon>
    </lineage>
</organism>
<reference evidence="9" key="1">
    <citation type="journal article" date="2021" name="IMA Fungus">
        <title>Genomic characterization of three marine fungi, including Emericellopsis atlantica sp. nov. with signatures of a generalist lifestyle and marine biomass degradation.</title>
        <authorList>
            <person name="Hagestad O.C."/>
            <person name="Hou L."/>
            <person name="Andersen J.H."/>
            <person name="Hansen E.H."/>
            <person name="Altermark B."/>
            <person name="Li C."/>
            <person name="Kuhnert E."/>
            <person name="Cox R.J."/>
            <person name="Crous P.W."/>
            <person name="Spatafora J.W."/>
            <person name="Lail K."/>
            <person name="Amirebrahimi M."/>
            <person name="Lipzen A."/>
            <person name="Pangilinan J."/>
            <person name="Andreopoulos W."/>
            <person name="Hayes R.D."/>
            <person name="Ng V."/>
            <person name="Grigoriev I.V."/>
            <person name="Jackson S.A."/>
            <person name="Sutton T.D.S."/>
            <person name="Dobson A.D.W."/>
            <person name="Rama T."/>
        </authorList>
    </citation>
    <scope>NUCLEOTIDE SEQUENCE</scope>
    <source>
        <strain evidence="9">TS7</strain>
    </source>
</reference>
<feature type="transmembrane region" description="Helical" evidence="7">
    <location>
        <begin position="185"/>
        <end position="207"/>
    </location>
</feature>
<feature type="compositionally biased region" description="Basic and acidic residues" evidence="6">
    <location>
        <begin position="326"/>
        <end position="347"/>
    </location>
</feature>
<evidence type="ECO:0000256" key="6">
    <source>
        <dbReference type="SAM" id="MobiDB-lite"/>
    </source>
</evidence>
<evidence type="ECO:0000256" key="4">
    <source>
        <dbReference type="ARBA" id="ARBA00023136"/>
    </source>
</evidence>
<dbReference type="Proteomes" id="UP000887229">
    <property type="component" value="Unassembled WGS sequence"/>
</dbReference>
<dbReference type="RefSeq" id="XP_046117023.1">
    <property type="nucleotide sequence ID" value="XM_046263745.1"/>
</dbReference>
<evidence type="ECO:0000259" key="8">
    <source>
        <dbReference type="Pfam" id="PF20684"/>
    </source>
</evidence>
<dbReference type="Pfam" id="PF20684">
    <property type="entry name" value="Fung_rhodopsin"/>
    <property type="match status" value="1"/>
</dbReference>
<proteinExistence type="inferred from homology"/>
<keyword evidence="4 7" id="KW-0472">Membrane</keyword>
<accession>A0A9P7ZJ71</accession>
<evidence type="ECO:0000256" key="3">
    <source>
        <dbReference type="ARBA" id="ARBA00022989"/>
    </source>
</evidence>
<dbReference type="OrthoDB" id="10017208at2759"/>
<evidence type="ECO:0000256" key="1">
    <source>
        <dbReference type="ARBA" id="ARBA00004141"/>
    </source>
</evidence>
<dbReference type="PANTHER" id="PTHR33048">
    <property type="entry name" value="PTH11-LIKE INTEGRAL MEMBRANE PROTEIN (AFU_ORTHOLOGUE AFUA_5G11245)"/>
    <property type="match status" value="1"/>
</dbReference>
<feature type="domain" description="Rhodopsin" evidence="8">
    <location>
        <begin position="42"/>
        <end position="282"/>
    </location>
</feature>
<feature type="transmembrane region" description="Helical" evidence="7">
    <location>
        <begin position="61"/>
        <end position="82"/>
    </location>
</feature>
<dbReference type="InterPro" id="IPR049326">
    <property type="entry name" value="Rhodopsin_dom_fungi"/>
</dbReference>
<evidence type="ECO:0000313" key="10">
    <source>
        <dbReference type="Proteomes" id="UP000887229"/>
    </source>
</evidence>
<feature type="transmembrane region" description="Helical" evidence="7">
    <location>
        <begin position="102"/>
        <end position="122"/>
    </location>
</feature>
<feature type="transmembrane region" description="Helical" evidence="7">
    <location>
        <begin position="219"/>
        <end position="237"/>
    </location>
</feature>
<keyword evidence="2 7" id="KW-0812">Transmembrane</keyword>
<gene>
    <name evidence="9" type="ORF">F5Z01DRAFT_659147</name>
</gene>
<protein>
    <recommendedName>
        <fullName evidence="8">Rhodopsin domain-containing protein</fullName>
    </recommendedName>
</protein>
<dbReference type="PANTHER" id="PTHR33048:SF167">
    <property type="entry name" value="INTEGRAL MEMBRANE PROTEIN"/>
    <property type="match status" value="1"/>
</dbReference>
<dbReference type="AlphaFoldDB" id="A0A9P7ZJ71"/>
<feature type="region of interest" description="Disordered" evidence="6">
    <location>
        <begin position="322"/>
        <end position="390"/>
    </location>
</feature>
<feature type="transmembrane region" description="Helical" evidence="7">
    <location>
        <begin position="20"/>
        <end position="40"/>
    </location>
</feature>
<name>A0A9P7ZJ71_9HYPO</name>
<evidence type="ECO:0000256" key="2">
    <source>
        <dbReference type="ARBA" id="ARBA00022692"/>
    </source>
</evidence>
<keyword evidence="3 7" id="KW-1133">Transmembrane helix</keyword>
<evidence type="ECO:0000256" key="7">
    <source>
        <dbReference type="SAM" id="Phobius"/>
    </source>
</evidence>
<feature type="transmembrane region" description="Helical" evidence="7">
    <location>
        <begin position="257"/>
        <end position="277"/>
    </location>
</feature>
<keyword evidence="10" id="KW-1185">Reference proteome</keyword>
<comment type="subcellular location">
    <subcellularLocation>
        <location evidence="1">Membrane</location>
        <topology evidence="1">Multi-pass membrane protein</topology>
    </subcellularLocation>
</comment>
<dbReference type="InterPro" id="IPR052337">
    <property type="entry name" value="SAT4-like"/>
</dbReference>
<dbReference type="GeneID" id="70294648"/>
<evidence type="ECO:0000313" key="9">
    <source>
        <dbReference type="EMBL" id="KAG9253099.1"/>
    </source>
</evidence>
<sequence length="404" mass="44352">MVPPPPFVLNEDPERVKDTQAAMITGVITAVHSIALLAVLTRTYIRLIILRCPGVQDALMVISAITALVGTIILFMQIPYGLGRHADTIPRPDIATFGKFSFIHTVVPLLGGIGFLKVSIALELKKFNGSIWRWYNITLWCLVAFVVAYTFEAWMSFIFFCQPIARQWDQSLDGSCYSVDMFIKFGLANTAFNILTDVAFATLPIPIVWSLKMPVKTRIYLILVLSLGYIAVAMGVTKAIYQINYNPMGDTTFGYDVQFWGLLQLNVGIIAACAPSLKPLVKNILRLKSVTPRYGYTNSGHRSNNTGVYTIGGGFSGSHGYARQGNRSDHAPEGFEMHNAHRGKDGEVAYTTAVGKKSRHAPPGVYASREGRHSGEDSSGSQETILPLQGGKNIVRTTEVKISL</sequence>
<dbReference type="EMBL" id="MU251259">
    <property type="protein sequence ID" value="KAG9253099.1"/>
    <property type="molecule type" value="Genomic_DNA"/>
</dbReference>
<feature type="transmembrane region" description="Helical" evidence="7">
    <location>
        <begin position="134"/>
        <end position="165"/>
    </location>
</feature>
<comment type="caution">
    <text evidence="9">The sequence shown here is derived from an EMBL/GenBank/DDBJ whole genome shotgun (WGS) entry which is preliminary data.</text>
</comment>